<reference evidence="5" key="1">
    <citation type="submission" date="2015-02" db="EMBL/GenBank/DDBJ databases">
        <authorList>
            <person name="Chooi Y.-H."/>
        </authorList>
    </citation>
    <scope>NUCLEOTIDE SEQUENCE [LARGE SCALE GENOMIC DNA]</scope>
    <source>
        <strain evidence="5">LAMA 915</strain>
    </source>
</reference>
<dbReference type="AlphaFoldDB" id="A0A0L1KH12"/>
<keyword evidence="4" id="KW-0472">Membrane</keyword>
<dbReference type="SUPFAM" id="SSF56235">
    <property type="entry name" value="N-terminal nucleophile aminohydrolases (Ntn hydrolases)"/>
    <property type="match status" value="1"/>
</dbReference>
<feature type="site" description="Cleavage; by autolysis" evidence="3">
    <location>
        <begin position="221"/>
        <end position="222"/>
    </location>
</feature>
<dbReference type="InterPro" id="IPR000246">
    <property type="entry name" value="Peptidase_T2"/>
</dbReference>
<dbReference type="Gene3D" id="3.60.20.30">
    <property type="entry name" value="(Glycosyl)asparaginase"/>
    <property type="match status" value="1"/>
</dbReference>
<gene>
    <name evidence="5" type="ORF">J121_2877</name>
</gene>
<feature type="binding site" evidence="2">
    <location>
        <begin position="250"/>
        <end position="253"/>
    </location>
    <ligand>
        <name>substrate</name>
    </ligand>
</feature>
<comment type="caution">
    <text evidence="5">The sequence shown here is derived from an EMBL/GenBank/DDBJ whole genome shotgun (WGS) entry which is preliminary data.</text>
</comment>
<evidence type="ECO:0000256" key="2">
    <source>
        <dbReference type="PIRSR" id="PIRSR600246-2"/>
    </source>
</evidence>
<evidence type="ECO:0000313" key="5">
    <source>
        <dbReference type="EMBL" id="KNH03097.1"/>
    </source>
</evidence>
<sequence length="388" mass="40739">MHGTNPQNAFPGEVDKQPCYRSGMRGFFAPIAAASVALLALFAAPATAQDTSGWSIAIHGGAGTIARENMTPEQDAAYRAALQRALDAGAAVLRDGGSAMDAIQAAIEPMEDDALFNAGRGAVLTWDGDIELDASIMDGRTRDAGAVAGVTGIRHPIDLARKVMTDSPHVMLAGTGAEAFAASHQLETMPPEWFETTRRREALERMKAEQLSALDVDIKFGTVGAVALDADGNMAAGTSTGGMTGKRWGRIGDAPIIGAGTYAANRSCAVSATGWGEFFIRVGVAQEICTRLRYRFRAEIDAAQARVPLDEEGIPTYLVHASEFGLEAAQAQEEIDAVIADVGSLGGDGGVIVVTREGHPLFSMNTSGMYRGRATSAGMNEVAIYDDE</sequence>
<accession>A0A0L1KH12</accession>
<name>A0A0L1KH12_9SPHN</name>
<proteinExistence type="predicted"/>
<evidence type="ECO:0000256" key="3">
    <source>
        <dbReference type="PIRSR" id="PIRSR600246-3"/>
    </source>
</evidence>
<dbReference type="Pfam" id="PF01112">
    <property type="entry name" value="Asparaginase_2"/>
    <property type="match status" value="1"/>
</dbReference>
<keyword evidence="4" id="KW-1133">Transmembrane helix</keyword>
<dbReference type="STRING" id="1306953.J121_2877"/>
<evidence type="ECO:0000256" key="1">
    <source>
        <dbReference type="PIRSR" id="PIRSR600246-1"/>
    </source>
</evidence>
<organism evidence="5 6">
    <name type="scientific">Qipengyuania citrea LAMA 915</name>
    <dbReference type="NCBI Taxonomy" id="1306953"/>
    <lineage>
        <taxon>Bacteria</taxon>
        <taxon>Pseudomonadati</taxon>
        <taxon>Pseudomonadota</taxon>
        <taxon>Alphaproteobacteria</taxon>
        <taxon>Sphingomonadales</taxon>
        <taxon>Erythrobacteraceae</taxon>
        <taxon>Qipengyuania</taxon>
    </lineage>
</organism>
<keyword evidence="4" id="KW-0812">Transmembrane</keyword>
<dbReference type="Proteomes" id="UP000037446">
    <property type="component" value="Unassembled WGS sequence"/>
</dbReference>
<protein>
    <submittedName>
        <fullName evidence="5">Asparaginase</fullName>
    </submittedName>
</protein>
<dbReference type="InterPro" id="IPR029055">
    <property type="entry name" value="Ntn_hydrolases_N"/>
</dbReference>
<dbReference type="EMBL" id="JYNE01000017">
    <property type="protein sequence ID" value="KNH03097.1"/>
    <property type="molecule type" value="Genomic_DNA"/>
</dbReference>
<feature type="binding site" evidence="2">
    <location>
        <begin position="273"/>
        <end position="276"/>
    </location>
    <ligand>
        <name>substrate</name>
    </ligand>
</feature>
<feature type="transmembrane region" description="Helical" evidence="4">
    <location>
        <begin position="26"/>
        <end position="46"/>
    </location>
</feature>
<dbReference type="CDD" id="cd04701">
    <property type="entry name" value="Asparaginase_2"/>
    <property type="match status" value="1"/>
</dbReference>
<dbReference type="PANTHER" id="PTHR10188">
    <property type="entry name" value="L-ASPARAGINASE"/>
    <property type="match status" value="1"/>
</dbReference>
<dbReference type="PANTHER" id="PTHR10188:SF6">
    <property type="entry name" value="N(4)-(BETA-N-ACETYLGLUCOSAMINYL)-L-ASPARAGINASE"/>
    <property type="match status" value="1"/>
</dbReference>
<evidence type="ECO:0000313" key="6">
    <source>
        <dbReference type="Proteomes" id="UP000037446"/>
    </source>
</evidence>
<dbReference type="GO" id="GO:0016811">
    <property type="term" value="F:hydrolase activity, acting on carbon-nitrogen (but not peptide) bonds, in linear amides"/>
    <property type="evidence" value="ECO:0007669"/>
    <property type="project" value="UniProtKB-ARBA"/>
</dbReference>
<feature type="active site" description="Nucleophile" evidence="1">
    <location>
        <position position="222"/>
    </location>
</feature>
<evidence type="ECO:0000256" key="4">
    <source>
        <dbReference type="SAM" id="Phobius"/>
    </source>
</evidence>
<dbReference type="PATRIC" id="fig|1306953.7.peg.2982"/>